<keyword evidence="2" id="KW-0732">Signal</keyword>
<dbReference type="SMART" id="SM00741">
    <property type="entry name" value="SapB"/>
    <property type="match status" value="1"/>
</dbReference>
<feature type="signal peptide" evidence="2">
    <location>
        <begin position="1"/>
        <end position="19"/>
    </location>
</feature>
<proteinExistence type="predicted"/>
<dbReference type="SUPFAM" id="SSF47862">
    <property type="entry name" value="Saposin"/>
    <property type="match status" value="1"/>
</dbReference>
<dbReference type="PROSITE" id="PS50015">
    <property type="entry name" value="SAP_B"/>
    <property type="match status" value="1"/>
</dbReference>
<dbReference type="WBParaSite" id="L893_g9445.t1">
    <property type="protein sequence ID" value="L893_g9445.t1"/>
    <property type="gene ID" value="L893_g9445"/>
</dbReference>
<keyword evidence="1" id="KW-1015">Disulfide bond</keyword>
<dbReference type="InterPro" id="IPR008139">
    <property type="entry name" value="SaposinB_dom"/>
</dbReference>
<dbReference type="AlphaFoldDB" id="A0A1I8AUU9"/>
<feature type="domain" description="Saposin B-type" evidence="3">
    <location>
        <begin position="19"/>
        <end position="97"/>
    </location>
</feature>
<sequence length="97" mass="10849">MKLLVALLFVCGLVAISEANMFCQLCEDLIGGVEAEIEGDETNIEEKANKVCDKLTKDNKFLDPICKSIVDNEIEKVEEDIKNKEPPTKVCKKIKMC</sequence>
<dbReference type="Proteomes" id="UP000095287">
    <property type="component" value="Unplaced"/>
</dbReference>
<protein>
    <submittedName>
        <fullName evidence="5">Saposin B-type domain-containing protein</fullName>
    </submittedName>
</protein>
<evidence type="ECO:0000313" key="5">
    <source>
        <dbReference type="WBParaSite" id="L893_g9445.t1"/>
    </source>
</evidence>
<accession>A0A1I8AUU9</accession>
<keyword evidence="4" id="KW-1185">Reference proteome</keyword>
<dbReference type="Pfam" id="PF03489">
    <property type="entry name" value="SapB_2"/>
    <property type="match status" value="1"/>
</dbReference>
<evidence type="ECO:0000256" key="2">
    <source>
        <dbReference type="SAM" id="SignalP"/>
    </source>
</evidence>
<reference evidence="5" key="1">
    <citation type="submission" date="2016-11" db="UniProtKB">
        <authorList>
            <consortium name="WormBaseParasite"/>
        </authorList>
    </citation>
    <scope>IDENTIFICATION</scope>
</reference>
<evidence type="ECO:0000259" key="3">
    <source>
        <dbReference type="PROSITE" id="PS50015"/>
    </source>
</evidence>
<evidence type="ECO:0000313" key="4">
    <source>
        <dbReference type="Proteomes" id="UP000095287"/>
    </source>
</evidence>
<dbReference type="InterPro" id="IPR011001">
    <property type="entry name" value="Saposin-like"/>
</dbReference>
<dbReference type="Gene3D" id="1.10.225.10">
    <property type="entry name" value="Saposin-like"/>
    <property type="match status" value="1"/>
</dbReference>
<name>A0A1I8AUU9_9BILA</name>
<evidence type="ECO:0000256" key="1">
    <source>
        <dbReference type="ARBA" id="ARBA00023157"/>
    </source>
</evidence>
<dbReference type="InterPro" id="IPR008138">
    <property type="entry name" value="SapB_2"/>
</dbReference>
<organism evidence="4 5">
    <name type="scientific">Steinernema glaseri</name>
    <dbReference type="NCBI Taxonomy" id="37863"/>
    <lineage>
        <taxon>Eukaryota</taxon>
        <taxon>Metazoa</taxon>
        <taxon>Ecdysozoa</taxon>
        <taxon>Nematoda</taxon>
        <taxon>Chromadorea</taxon>
        <taxon>Rhabditida</taxon>
        <taxon>Tylenchina</taxon>
        <taxon>Panagrolaimomorpha</taxon>
        <taxon>Strongyloidoidea</taxon>
        <taxon>Steinernematidae</taxon>
        <taxon>Steinernema</taxon>
    </lineage>
</organism>
<feature type="chain" id="PRO_5009315105" evidence="2">
    <location>
        <begin position="20"/>
        <end position="97"/>
    </location>
</feature>